<evidence type="ECO:0000313" key="2">
    <source>
        <dbReference type="Proteomes" id="UP000012073"/>
    </source>
</evidence>
<accession>R7Q4G2</accession>
<proteinExistence type="predicted"/>
<reference evidence="2" key="1">
    <citation type="journal article" date="2013" name="Proc. Natl. Acad. Sci. U.S.A.">
        <title>Genome structure and metabolic features in the red seaweed Chondrus crispus shed light on evolution of the Archaeplastida.</title>
        <authorList>
            <person name="Collen J."/>
            <person name="Porcel B."/>
            <person name="Carre W."/>
            <person name="Ball S.G."/>
            <person name="Chaparro C."/>
            <person name="Tonon T."/>
            <person name="Barbeyron T."/>
            <person name="Michel G."/>
            <person name="Noel B."/>
            <person name="Valentin K."/>
            <person name="Elias M."/>
            <person name="Artiguenave F."/>
            <person name="Arun A."/>
            <person name="Aury J.M."/>
            <person name="Barbosa-Neto J.F."/>
            <person name="Bothwell J.H."/>
            <person name="Bouget F.Y."/>
            <person name="Brillet L."/>
            <person name="Cabello-Hurtado F."/>
            <person name="Capella-Gutierrez S."/>
            <person name="Charrier B."/>
            <person name="Cladiere L."/>
            <person name="Cock J.M."/>
            <person name="Coelho S.M."/>
            <person name="Colleoni C."/>
            <person name="Czjzek M."/>
            <person name="Da Silva C."/>
            <person name="Delage L."/>
            <person name="Denoeud F."/>
            <person name="Deschamps P."/>
            <person name="Dittami S.M."/>
            <person name="Gabaldon T."/>
            <person name="Gachon C.M."/>
            <person name="Groisillier A."/>
            <person name="Herve C."/>
            <person name="Jabbari K."/>
            <person name="Katinka M."/>
            <person name="Kloareg B."/>
            <person name="Kowalczyk N."/>
            <person name="Labadie K."/>
            <person name="Leblanc C."/>
            <person name="Lopez P.J."/>
            <person name="McLachlan D.H."/>
            <person name="Meslet-Cladiere L."/>
            <person name="Moustafa A."/>
            <person name="Nehr Z."/>
            <person name="Nyvall Collen P."/>
            <person name="Panaud O."/>
            <person name="Partensky F."/>
            <person name="Poulain J."/>
            <person name="Rensing S.A."/>
            <person name="Rousvoal S."/>
            <person name="Samson G."/>
            <person name="Symeonidi A."/>
            <person name="Weissenbach J."/>
            <person name="Zambounis A."/>
            <person name="Wincker P."/>
            <person name="Boyen C."/>
        </authorList>
    </citation>
    <scope>NUCLEOTIDE SEQUENCE [LARGE SCALE GENOMIC DNA]</scope>
    <source>
        <strain evidence="2">cv. Stackhouse</strain>
    </source>
</reference>
<evidence type="ECO:0000313" key="1">
    <source>
        <dbReference type="EMBL" id="CDF32899.1"/>
    </source>
</evidence>
<keyword evidence="2" id="KW-1185">Reference proteome</keyword>
<gene>
    <name evidence="1" type="ORF">CHC_T00001750001</name>
</gene>
<protein>
    <submittedName>
        <fullName evidence="1">Uncharacterized protein</fullName>
    </submittedName>
</protein>
<sequence>MSCITTQTSHPFLTLHSAGLSWSCIRCLTITTRLFLVNHVLLRSGSLPTPVSKPLRVQTVTVFAKMKLCLVDSIFTKQDEQGGGPDKLPQ</sequence>
<dbReference type="EMBL" id="HG001599">
    <property type="protein sequence ID" value="CDF32899.1"/>
    <property type="molecule type" value="Genomic_DNA"/>
</dbReference>
<dbReference type="KEGG" id="ccp:CHC_T00001750001"/>
<dbReference type="Proteomes" id="UP000012073">
    <property type="component" value="Unassembled WGS sequence"/>
</dbReference>
<dbReference type="Gramene" id="CDF32899">
    <property type="protein sequence ID" value="CDF32899"/>
    <property type="gene ID" value="CHC_T00001750001"/>
</dbReference>
<dbReference type="RefSeq" id="XP_005712700.1">
    <property type="nucleotide sequence ID" value="XM_005712643.1"/>
</dbReference>
<dbReference type="AlphaFoldDB" id="R7Q4G2"/>
<name>R7Q4G2_CHOCR</name>
<organism evidence="1 2">
    <name type="scientific">Chondrus crispus</name>
    <name type="common">Carrageen Irish moss</name>
    <name type="synonym">Polymorpha crispa</name>
    <dbReference type="NCBI Taxonomy" id="2769"/>
    <lineage>
        <taxon>Eukaryota</taxon>
        <taxon>Rhodophyta</taxon>
        <taxon>Florideophyceae</taxon>
        <taxon>Rhodymeniophycidae</taxon>
        <taxon>Gigartinales</taxon>
        <taxon>Gigartinaceae</taxon>
        <taxon>Chondrus</taxon>
    </lineage>
</organism>
<dbReference type="GeneID" id="17320425"/>